<name>A0ABQ5E8M5_9ASTR</name>
<evidence type="ECO:0000313" key="3">
    <source>
        <dbReference type="Proteomes" id="UP001151760"/>
    </source>
</evidence>
<evidence type="ECO:0000313" key="2">
    <source>
        <dbReference type="EMBL" id="GJT47250.1"/>
    </source>
</evidence>
<organism evidence="2 3">
    <name type="scientific">Tanacetum coccineum</name>
    <dbReference type="NCBI Taxonomy" id="301880"/>
    <lineage>
        <taxon>Eukaryota</taxon>
        <taxon>Viridiplantae</taxon>
        <taxon>Streptophyta</taxon>
        <taxon>Embryophyta</taxon>
        <taxon>Tracheophyta</taxon>
        <taxon>Spermatophyta</taxon>
        <taxon>Magnoliopsida</taxon>
        <taxon>eudicotyledons</taxon>
        <taxon>Gunneridae</taxon>
        <taxon>Pentapetalae</taxon>
        <taxon>asterids</taxon>
        <taxon>campanulids</taxon>
        <taxon>Asterales</taxon>
        <taxon>Asteraceae</taxon>
        <taxon>Asteroideae</taxon>
        <taxon>Anthemideae</taxon>
        <taxon>Anthemidinae</taxon>
        <taxon>Tanacetum</taxon>
    </lineage>
</organism>
<feature type="compositionally biased region" description="Polar residues" evidence="1">
    <location>
        <begin position="108"/>
        <end position="119"/>
    </location>
</feature>
<keyword evidence="3" id="KW-1185">Reference proteome</keyword>
<comment type="caution">
    <text evidence="2">The sequence shown here is derived from an EMBL/GenBank/DDBJ whole genome shotgun (WGS) entry which is preliminary data.</text>
</comment>
<feature type="compositionally biased region" description="Polar residues" evidence="1">
    <location>
        <begin position="69"/>
        <end position="79"/>
    </location>
</feature>
<feature type="region of interest" description="Disordered" evidence="1">
    <location>
        <begin position="68"/>
        <end position="119"/>
    </location>
</feature>
<accession>A0ABQ5E8M5</accession>
<sequence length="318" mass="35470">MLPSIPCSYGRALIADEDAMDEGTGFKPGLGRRKRCYRLPIYLPLLGYSQPPPLCVMMVPIKLSRRNTTEGYSSNSLDQCEQEAADHNESSSRGSVEFHRSSLEPSEGNGSKQGNHSYNFQPLTSALRRRVVQFLKMVKSRNACANQFGPAPYLLTPGIHQKSVDLSWFTFSVIAPLIKMNHYTVLSPTKSEISISSHSSGPRTSISWIADRIAVQDLVLHEIQLFMDYEQAPLSLGMIELFKLPDVSKVFFCKGCWLLEYTTRALSEAGLMPDAFDMCCVRLCRVLIVRDTDGRVIVVVMSASCALKVMSMRAQTLQ</sequence>
<reference evidence="2" key="1">
    <citation type="journal article" date="2022" name="Int. J. Mol. Sci.">
        <title>Draft Genome of Tanacetum Coccineum: Genomic Comparison of Closely Related Tanacetum-Family Plants.</title>
        <authorList>
            <person name="Yamashiro T."/>
            <person name="Shiraishi A."/>
            <person name="Nakayama K."/>
            <person name="Satake H."/>
        </authorList>
    </citation>
    <scope>NUCLEOTIDE SEQUENCE</scope>
</reference>
<proteinExistence type="predicted"/>
<reference evidence="2" key="2">
    <citation type="submission" date="2022-01" db="EMBL/GenBank/DDBJ databases">
        <authorList>
            <person name="Yamashiro T."/>
            <person name="Shiraishi A."/>
            <person name="Satake H."/>
            <person name="Nakayama K."/>
        </authorList>
    </citation>
    <scope>NUCLEOTIDE SEQUENCE</scope>
</reference>
<feature type="compositionally biased region" description="Basic and acidic residues" evidence="1">
    <location>
        <begin position="84"/>
        <end position="102"/>
    </location>
</feature>
<dbReference type="EMBL" id="BQNB010016052">
    <property type="protein sequence ID" value="GJT47250.1"/>
    <property type="molecule type" value="Genomic_DNA"/>
</dbReference>
<protein>
    <submittedName>
        <fullName evidence="2">Uncharacterized protein</fullName>
    </submittedName>
</protein>
<dbReference type="Proteomes" id="UP001151760">
    <property type="component" value="Unassembled WGS sequence"/>
</dbReference>
<gene>
    <name evidence="2" type="ORF">Tco_0955965</name>
</gene>
<evidence type="ECO:0000256" key="1">
    <source>
        <dbReference type="SAM" id="MobiDB-lite"/>
    </source>
</evidence>